<keyword evidence="4 5" id="KW-0472">Membrane</keyword>
<comment type="subcellular location">
    <subcellularLocation>
        <location evidence="1">Endomembrane system</location>
        <topology evidence="1">Multi-pass membrane protein</topology>
    </subcellularLocation>
</comment>
<dbReference type="Proteomes" id="UP000320496">
    <property type="component" value="Chromosome"/>
</dbReference>
<feature type="transmembrane region" description="Helical" evidence="5">
    <location>
        <begin position="22"/>
        <end position="44"/>
    </location>
</feature>
<feature type="transmembrane region" description="Helical" evidence="5">
    <location>
        <begin position="107"/>
        <end position="133"/>
    </location>
</feature>
<keyword evidence="3 5" id="KW-1133">Transmembrane helix</keyword>
<protein>
    <recommendedName>
        <fullName evidence="8">Isoprenylcysteine carboxyl methyltransferase (ICMT) family protein</fullName>
    </recommendedName>
</protein>
<keyword evidence="7" id="KW-1185">Reference proteome</keyword>
<dbReference type="InterPro" id="IPR007318">
    <property type="entry name" value="Phopholipid_MeTrfase"/>
</dbReference>
<sequence length="234" mass="26193">MSVAPAPRESLLGVARTREYRWRLWILLASQPVLAAIGGAFGAYRGTFMEPQFGEAAAITCIVLSCVGVFLRIWASSYLESRVMASGAANADLLVTDGPYAWCRNPLYVGTLLLILAMSVLYGPWIFLAVLVWHVIRYERIAAYEEMHLRGRWGAHFDDYAAHVHRWLPNPFRSRLSDVVVRRQGILSNSLFVAIGIGNVLFALNGSAWWLIGCGLASAPVMIFVHRKRIRQLF</sequence>
<dbReference type="Pfam" id="PF04191">
    <property type="entry name" value="PEMT"/>
    <property type="match status" value="1"/>
</dbReference>
<evidence type="ECO:0000256" key="5">
    <source>
        <dbReference type="SAM" id="Phobius"/>
    </source>
</evidence>
<dbReference type="OrthoDB" id="211732at2"/>
<evidence type="ECO:0008006" key="8">
    <source>
        <dbReference type="Google" id="ProtNLM"/>
    </source>
</evidence>
<proteinExistence type="predicted"/>
<dbReference type="RefSeq" id="WP_145367427.1">
    <property type="nucleotide sequence ID" value="NZ_CP036275.1"/>
</dbReference>
<feature type="transmembrane region" description="Helical" evidence="5">
    <location>
        <begin position="208"/>
        <end position="225"/>
    </location>
</feature>
<evidence type="ECO:0000256" key="4">
    <source>
        <dbReference type="ARBA" id="ARBA00023136"/>
    </source>
</evidence>
<gene>
    <name evidence="6" type="ORF">Mal4_10980</name>
</gene>
<evidence type="ECO:0000256" key="1">
    <source>
        <dbReference type="ARBA" id="ARBA00004127"/>
    </source>
</evidence>
<dbReference type="Gene3D" id="1.20.120.1630">
    <property type="match status" value="1"/>
</dbReference>
<dbReference type="GO" id="GO:0016740">
    <property type="term" value="F:transferase activity"/>
    <property type="evidence" value="ECO:0007669"/>
    <property type="project" value="UniProtKB-ARBA"/>
</dbReference>
<dbReference type="GO" id="GO:0012505">
    <property type="term" value="C:endomembrane system"/>
    <property type="evidence" value="ECO:0007669"/>
    <property type="project" value="UniProtKB-SubCell"/>
</dbReference>
<reference evidence="6 7" key="1">
    <citation type="submission" date="2019-02" db="EMBL/GenBank/DDBJ databases">
        <title>Deep-cultivation of Planctomycetes and their phenomic and genomic characterization uncovers novel biology.</title>
        <authorList>
            <person name="Wiegand S."/>
            <person name="Jogler M."/>
            <person name="Boedeker C."/>
            <person name="Pinto D."/>
            <person name="Vollmers J."/>
            <person name="Rivas-Marin E."/>
            <person name="Kohn T."/>
            <person name="Peeters S.H."/>
            <person name="Heuer A."/>
            <person name="Rast P."/>
            <person name="Oberbeckmann S."/>
            <person name="Bunk B."/>
            <person name="Jeske O."/>
            <person name="Meyerdierks A."/>
            <person name="Storesund J.E."/>
            <person name="Kallscheuer N."/>
            <person name="Luecker S."/>
            <person name="Lage O.M."/>
            <person name="Pohl T."/>
            <person name="Merkel B.J."/>
            <person name="Hornburger P."/>
            <person name="Mueller R.-W."/>
            <person name="Bruemmer F."/>
            <person name="Labrenz M."/>
            <person name="Spormann A.M."/>
            <person name="Op den Camp H."/>
            <person name="Overmann J."/>
            <person name="Amann R."/>
            <person name="Jetten M.S.M."/>
            <person name="Mascher T."/>
            <person name="Medema M.H."/>
            <person name="Devos D.P."/>
            <person name="Kaster A.-K."/>
            <person name="Ovreas L."/>
            <person name="Rohde M."/>
            <person name="Galperin M.Y."/>
            <person name="Jogler C."/>
        </authorList>
    </citation>
    <scope>NUCLEOTIDE SEQUENCE [LARGE SCALE GENOMIC DNA]</scope>
    <source>
        <strain evidence="6 7">Mal4</strain>
    </source>
</reference>
<accession>A0A517Z2S5</accession>
<name>A0A517Z2S5_9PLAN</name>
<evidence type="ECO:0000313" key="7">
    <source>
        <dbReference type="Proteomes" id="UP000320496"/>
    </source>
</evidence>
<organism evidence="6 7">
    <name type="scientific">Maioricimonas rarisocia</name>
    <dbReference type="NCBI Taxonomy" id="2528026"/>
    <lineage>
        <taxon>Bacteria</taxon>
        <taxon>Pseudomonadati</taxon>
        <taxon>Planctomycetota</taxon>
        <taxon>Planctomycetia</taxon>
        <taxon>Planctomycetales</taxon>
        <taxon>Planctomycetaceae</taxon>
        <taxon>Maioricimonas</taxon>
    </lineage>
</organism>
<dbReference type="PANTHER" id="PTHR12714">
    <property type="entry name" value="PROTEIN-S ISOPRENYLCYSTEINE O-METHYLTRANSFERASE"/>
    <property type="match status" value="1"/>
</dbReference>
<evidence type="ECO:0000256" key="2">
    <source>
        <dbReference type="ARBA" id="ARBA00022692"/>
    </source>
</evidence>
<feature type="transmembrane region" description="Helical" evidence="5">
    <location>
        <begin position="56"/>
        <end position="75"/>
    </location>
</feature>
<dbReference type="AlphaFoldDB" id="A0A517Z2S5"/>
<dbReference type="KEGG" id="mri:Mal4_10980"/>
<dbReference type="PANTHER" id="PTHR12714:SF9">
    <property type="entry name" value="PROTEIN-S-ISOPRENYLCYSTEINE O-METHYLTRANSFERASE"/>
    <property type="match status" value="1"/>
</dbReference>
<dbReference type="EMBL" id="CP036275">
    <property type="protein sequence ID" value="QDU36800.1"/>
    <property type="molecule type" value="Genomic_DNA"/>
</dbReference>
<feature type="transmembrane region" description="Helical" evidence="5">
    <location>
        <begin position="185"/>
        <end position="202"/>
    </location>
</feature>
<evidence type="ECO:0000256" key="3">
    <source>
        <dbReference type="ARBA" id="ARBA00022989"/>
    </source>
</evidence>
<keyword evidence="2 5" id="KW-0812">Transmembrane</keyword>
<evidence type="ECO:0000313" key="6">
    <source>
        <dbReference type="EMBL" id="QDU36800.1"/>
    </source>
</evidence>